<accession>A0A4R8IDU8</accession>
<evidence type="ECO:0000313" key="4">
    <source>
        <dbReference type="Proteomes" id="UP000295313"/>
    </source>
</evidence>
<dbReference type="Gene3D" id="1.20.144.10">
    <property type="entry name" value="Phosphatidic acid phosphatase type 2/haloperoxidase"/>
    <property type="match status" value="1"/>
</dbReference>
<dbReference type="RefSeq" id="WP_133945929.1">
    <property type="nucleotide sequence ID" value="NZ_SOEO01000003.1"/>
</dbReference>
<keyword evidence="1" id="KW-1133">Transmembrane helix</keyword>
<feature type="transmembrane region" description="Helical" evidence="1">
    <location>
        <begin position="26"/>
        <end position="47"/>
    </location>
</feature>
<reference evidence="3 4" key="1">
    <citation type="submission" date="2019-03" db="EMBL/GenBank/DDBJ databases">
        <title>Genomic Encyclopedia of Type Strains, Phase III (KMG-III): the genomes of soil and plant-associated and newly described type strains.</title>
        <authorList>
            <person name="Whitman W."/>
        </authorList>
    </citation>
    <scope>NUCLEOTIDE SEQUENCE [LARGE SCALE GENOMIC DNA]</scope>
    <source>
        <strain evidence="3 4">CGMCC 1.12802</strain>
    </source>
</reference>
<keyword evidence="1" id="KW-0812">Transmembrane</keyword>
<feature type="domain" description="Phosphatidic acid phosphatase type 2/haloperoxidase" evidence="2">
    <location>
        <begin position="60"/>
        <end position="174"/>
    </location>
</feature>
<feature type="transmembrane region" description="Helical" evidence="1">
    <location>
        <begin position="133"/>
        <end position="153"/>
    </location>
</feature>
<feature type="transmembrane region" description="Helical" evidence="1">
    <location>
        <begin position="105"/>
        <end position="126"/>
    </location>
</feature>
<keyword evidence="4" id="KW-1185">Reference proteome</keyword>
<sequence>MNGLIEKDHELLLFLNGLGNSAFDPFWLTITGKWFWIPFYVILLYLFYKSFPLRKFFFILVFIAIGVTISDQLASIFKHGIQRFRPCHDELLMEKMRMVICGGNFGFYSAHASSSFFVATFVSILLGKKYKYLSIIVFVWASLVSYSRIYLGVHFPFDVVFGALVGFLLGGFLAELTKKVIYKNQLRPNS</sequence>
<comment type="caution">
    <text evidence="3">The sequence shown here is derived from an EMBL/GenBank/DDBJ whole genome shotgun (WGS) entry which is preliminary data.</text>
</comment>
<dbReference type="Pfam" id="PF01569">
    <property type="entry name" value="PAP2"/>
    <property type="match status" value="1"/>
</dbReference>
<dbReference type="Proteomes" id="UP000295313">
    <property type="component" value="Unassembled WGS sequence"/>
</dbReference>
<dbReference type="OrthoDB" id="9789113at2"/>
<dbReference type="InterPro" id="IPR000326">
    <property type="entry name" value="PAP2/HPO"/>
</dbReference>
<dbReference type="InterPro" id="IPR036938">
    <property type="entry name" value="PAP2/HPO_sf"/>
</dbReference>
<dbReference type="PANTHER" id="PTHR14969:SF13">
    <property type="entry name" value="AT30094P"/>
    <property type="match status" value="1"/>
</dbReference>
<dbReference type="EMBL" id="SOEO01000003">
    <property type="protein sequence ID" value="TDX82975.1"/>
    <property type="molecule type" value="Genomic_DNA"/>
</dbReference>
<gene>
    <name evidence="3" type="ORF">B0I22_3028</name>
</gene>
<protein>
    <submittedName>
        <fullName evidence="3">Undecaprenyl-diphosphatase</fullName>
    </submittedName>
</protein>
<feature type="transmembrane region" description="Helical" evidence="1">
    <location>
        <begin position="56"/>
        <end position="77"/>
    </location>
</feature>
<dbReference type="SUPFAM" id="SSF48317">
    <property type="entry name" value="Acid phosphatase/Vanadium-dependent haloperoxidase"/>
    <property type="match status" value="1"/>
</dbReference>
<evidence type="ECO:0000259" key="2">
    <source>
        <dbReference type="SMART" id="SM00014"/>
    </source>
</evidence>
<dbReference type="PANTHER" id="PTHR14969">
    <property type="entry name" value="SPHINGOSINE-1-PHOSPHATE PHOSPHOHYDROLASE"/>
    <property type="match status" value="1"/>
</dbReference>
<evidence type="ECO:0000313" key="3">
    <source>
        <dbReference type="EMBL" id="TDX82975.1"/>
    </source>
</evidence>
<keyword evidence="1" id="KW-0472">Membrane</keyword>
<proteinExistence type="predicted"/>
<evidence type="ECO:0000256" key="1">
    <source>
        <dbReference type="SAM" id="Phobius"/>
    </source>
</evidence>
<dbReference type="AlphaFoldDB" id="A0A4R8IDU8"/>
<feature type="transmembrane region" description="Helical" evidence="1">
    <location>
        <begin position="159"/>
        <end position="177"/>
    </location>
</feature>
<organism evidence="3 4">
    <name type="scientific">Epilithonimonas xixisoli</name>
    <dbReference type="NCBI Taxonomy" id="1476462"/>
    <lineage>
        <taxon>Bacteria</taxon>
        <taxon>Pseudomonadati</taxon>
        <taxon>Bacteroidota</taxon>
        <taxon>Flavobacteriia</taxon>
        <taxon>Flavobacteriales</taxon>
        <taxon>Weeksellaceae</taxon>
        <taxon>Chryseobacterium group</taxon>
        <taxon>Epilithonimonas</taxon>
    </lineage>
</organism>
<name>A0A4R8IDU8_9FLAO</name>
<dbReference type="SMART" id="SM00014">
    <property type="entry name" value="acidPPc"/>
    <property type="match status" value="1"/>
</dbReference>